<feature type="domain" description="BIG2" evidence="1">
    <location>
        <begin position="860"/>
        <end position="941"/>
    </location>
</feature>
<dbReference type="InterPro" id="IPR008964">
    <property type="entry name" value="Invasin/intimin_cell_adhesion"/>
</dbReference>
<feature type="domain" description="BIG2" evidence="1">
    <location>
        <begin position="243"/>
        <end position="327"/>
    </location>
</feature>
<protein>
    <recommendedName>
        <fullName evidence="1">BIG2 domain-containing protein</fullName>
    </recommendedName>
</protein>
<reference evidence="5" key="2">
    <citation type="submission" date="2014-06" db="EMBL/GenBank/DDBJ databases">
        <authorList>
            <person name="Le Roux Frederique"/>
        </authorList>
    </citation>
    <scope>NUCLEOTIDE SEQUENCE [LARGE SCALE GENOMIC DNA]</scope>
    <source>
        <strain evidence="5">J5-5</strain>
    </source>
</reference>
<dbReference type="AlphaFoldDB" id="A0A822MS71"/>
<dbReference type="EMBL" id="CCJV01000029">
    <property type="protein sequence ID" value="CDS97229.1"/>
    <property type="molecule type" value="Genomic_DNA"/>
</dbReference>
<name>A0A822MS71_9VIBR</name>
<feature type="domain" description="BIG2" evidence="1">
    <location>
        <begin position="423"/>
        <end position="504"/>
    </location>
</feature>
<accession>A0A822MS71</accession>
<feature type="domain" description="BIG2" evidence="1">
    <location>
        <begin position="510"/>
        <end position="591"/>
    </location>
</feature>
<dbReference type="Proteomes" id="UP000049077">
    <property type="component" value="Unassembled WGS sequence"/>
</dbReference>
<reference evidence="2 4" key="1">
    <citation type="submission" date="2014-06" db="EMBL/GenBank/DDBJ databases">
        <authorList>
            <person name="Le Roux F."/>
        </authorList>
    </citation>
    <scope>NUCLEOTIDE SEQUENCE</scope>
    <source>
        <strain evidence="3 4">J5-4</strain>
        <strain evidence="2">J5-5</strain>
    </source>
</reference>
<feature type="domain" description="BIG2" evidence="1">
    <location>
        <begin position="333"/>
        <end position="417"/>
    </location>
</feature>
<feature type="domain" description="BIG2" evidence="1">
    <location>
        <begin position="149"/>
        <end position="231"/>
    </location>
</feature>
<evidence type="ECO:0000313" key="4">
    <source>
        <dbReference type="Proteomes" id="UP000049077"/>
    </source>
</evidence>
<proteinExistence type="predicted"/>
<dbReference type="PROSITE" id="PS51257">
    <property type="entry name" value="PROKAR_LIPOPROTEIN"/>
    <property type="match status" value="1"/>
</dbReference>
<evidence type="ECO:0000313" key="5">
    <source>
        <dbReference type="Proteomes" id="UP000049495"/>
    </source>
</evidence>
<dbReference type="Pfam" id="PF02368">
    <property type="entry name" value="Big_2"/>
    <property type="match status" value="7"/>
</dbReference>
<keyword evidence="4" id="KW-1185">Reference proteome</keyword>
<feature type="domain" description="BIG2" evidence="1">
    <location>
        <begin position="947"/>
        <end position="1029"/>
    </location>
</feature>
<feature type="domain" description="BIG2" evidence="1">
    <location>
        <begin position="597"/>
        <end position="678"/>
    </location>
</feature>
<dbReference type="Proteomes" id="UP000049495">
    <property type="component" value="Unassembled WGS sequence"/>
</dbReference>
<feature type="domain" description="BIG2" evidence="1">
    <location>
        <begin position="772"/>
        <end position="854"/>
    </location>
</feature>
<gene>
    <name evidence="3" type="ORF">VCR4J5_1310006</name>
    <name evidence="2" type="ORF">VCR5J5_1240005</name>
</gene>
<evidence type="ECO:0000313" key="3">
    <source>
        <dbReference type="EMBL" id="CDT03645.1"/>
    </source>
</evidence>
<dbReference type="SUPFAM" id="SSF49373">
    <property type="entry name" value="Invasin/intimin cell-adhesion fragments"/>
    <property type="match status" value="8"/>
</dbReference>
<dbReference type="InterPro" id="IPR003343">
    <property type="entry name" value="Big_2"/>
</dbReference>
<organism evidence="2 5">
    <name type="scientific">Vibrio crassostreae</name>
    <dbReference type="NCBI Taxonomy" id="246167"/>
    <lineage>
        <taxon>Bacteria</taxon>
        <taxon>Pseudomonadati</taxon>
        <taxon>Pseudomonadota</taxon>
        <taxon>Gammaproteobacteria</taxon>
        <taxon>Vibrionales</taxon>
        <taxon>Vibrionaceae</taxon>
        <taxon>Vibrio</taxon>
    </lineage>
</organism>
<sequence>MKVEVMNNSIFKRIFSAFSILIMLVIAGCNSEGYFGDANSNGNGVSGYPGVSASDIAQLQLIPVTPVPKGSSDIQIPIDAGMNVRVLATLNDNRVLDLTNYVTWSSDNKVVSLPGGGLVLGDETGTAKISADYLGKKTNEIEVNVVNKTLKTLQISPNPITAEQNQTVDLMATAHYEDGTTENVSDYVSWLVSNSTANISIDGSSHLEGKSIGTGILTASWGRVNSENVNVTITASTNDAINTPVSLQLIPSQTTIPKGVSTPIQVIAHYAGGLTEDITENVETVVTFADPSILKLSTNNNHFVGVNVGQTQVTASYLGVTSNSVLMTVTDAVPLSLTISPTTQNIPKGLTHQYQAVAIFSDGTTFDATNDVTWYVGDANVATIDNLYNLGVLTANQLGSTTVWAQLQNVLSETATATVTTAIIQSLTITPNQQTVAIGETLPFVANAVFSDETTLDVSGNALWQIGDTSIATVDNSGAVTGVSANNTTLIAHFNGMTSDAAEVEVITAVLQSIQITPALLDIPNGLHQQYQAIGHYSNGSTADITGTVSWNTSNSTIATIATDGQLTAAAIGATTITAVHDGVTSNDSAVNVTNAVLTEIQVTPAVETTHVGLHQQYQAVGFFSDKSSRDITTEVSWLSSATNVASMNLTGQVTGVAVGNAEVTANLNGITSNTAQLTVDNAILVEIDIAPLLITLPLGETQQYTAVGLYSDGSNQDITTEVTWSIDDTSIATIDNTALLTAASLGTTKVNASLNGLTSATAAQVNVTNASLVQLIVTPESTVDLHLGLHRQFHAQGVFSDGSARDVTNEVSWDSSNISIATINTTGSTEAVGIGSTNITANMAGITSNTEVLTVTTAALVEIVVLPDNAIIPKGLTVNYTAQGHYTDSTTLDLTNDVTWHSQDANIATIVSGGTATTVNIGTTAIHASFGVIESTPVQLTVDNATLTSIAITPEIASVSNGQTQQYQALGTYTDGNTLNITNSVTWVSGQTNIATIDTAGLASSSIVSGTTTIQATLDTRVSNTATLNVGPVLTSVSLEYGAPGLDTTITNGSSRSLKLVGHYSDTTQKVLNTPFDNGSVWTHTGSGFTHTGNGHYQATSTSGTISVTATYEGFSDTMTNAITAVPVSNRDCGVSPLTLSNGTRVYCPLRTNSPEIADPSIYGSQSFTGLGGPNGMELITANYTQVEALCTSLGRRLPTQLEFQLLTQEYALEDVPAPLYGVYHLVGWPAEVLFYTDFNENGKFVRASLTGSSGLLPNGTALYGVICVD</sequence>
<evidence type="ECO:0000313" key="2">
    <source>
        <dbReference type="EMBL" id="CDS97229.1"/>
    </source>
</evidence>
<comment type="caution">
    <text evidence="2">The sequence shown here is derived from an EMBL/GenBank/DDBJ whole genome shotgun (WGS) entry which is preliminary data.</text>
</comment>
<evidence type="ECO:0000259" key="1">
    <source>
        <dbReference type="SMART" id="SM00635"/>
    </source>
</evidence>
<dbReference type="Gene3D" id="2.60.40.1080">
    <property type="match status" value="11"/>
</dbReference>
<dbReference type="EMBL" id="CCJX01000037">
    <property type="protein sequence ID" value="CDT03645.1"/>
    <property type="molecule type" value="Genomic_DNA"/>
</dbReference>
<feature type="domain" description="BIG2" evidence="1">
    <location>
        <begin position="684"/>
        <end position="765"/>
    </location>
</feature>
<dbReference type="SMART" id="SM00635">
    <property type="entry name" value="BID_2"/>
    <property type="match status" value="10"/>
</dbReference>